<keyword evidence="1" id="KW-1133">Transmembrane helix</keyword>
<organism evidence="2">
    <name type="scientific">marine sediment metagenome</name>
    <dbReference type="NCBI Taxonomy" id="412755"/>
    <lineage>
        <taxon>unclassified sequences</taxon>
        <taxon>metagenomes</taxon>
        <taxon>ecological metagenomes</taxon>
    </lineage>
</organism>
<reference evidence="2" key="1">
    <citation type="journal article" date="2014" name="Front. Microbiol.">
        <title>High frequency of phylogenetically diverse reductive dehalogenase-homologous genes in deep subseafloor sedimentary metagenomes.</title>
        <authorList>
            <person name="Kawai M."/>
            <person name="Futagami T."/>
            <person name="Toyoda A."/>
            <person name="Takaki Y."/>
            <person name="Nishi S."/>
            <person name="Hori S."/>
            <person name="Arai W."/>
            <person name="Tsubouchi T."/>
            <person name="Morono Y."/>
            <person name="Uchiyama I."/>
            <person name="Ito T."/>
            <person name="Fujiyama A."/>
            <person name="Inagaki F."/>
            <person name="Takami H."/>
        </authorList>
    </citation>
    <scope>NUCLEOTIDE SEQUENCE</scope>
    <source>
        <strain evidence="2">Expedition CK06-06</strain>
    </source>
</reference>
<feature type="transmembrane region" description="Helical" evidence="1">
    <location>
        <begin position="6"/>
        <end position="29"/>
    </location>
</feature>
<dbReference type="EMBL" id="BARV01015071">
    <property type="protein sequence ID" value="GAI26530.1"/>
    <property type="molecule type" value="Genomic_DNA"/>
</dbReference>
<comment type="caution">
    <text evidence="2">The sequence shown here is derived from an EMBL/GenBank/DDBJ whole genome shotgun (WGS) entry which is preliminary data.</text>
</comment>
<gene>
    <name evidence="2" type="ORF">S06H3_26116</name>
</gene>
<evidence type="ECO:0000256" key="1">
    <source>
        <dbReference type="SAM" id="Phobius"/>
    </source>
</evidence>
<accession>X1NIC6</accession>
<proteinExistence type="predicted"/>
<sequence>MLRDEVGILNGMISIIGYILVKFGIIEYLRGGIVIGFPRDCGSIIADTGS</sequence>
<keyword evidence="1" id="KW-0472">Membrane</keyword>
<keyword evidence="1" id="KW-0812">Transmembrane</keyword>
<name>X1NIC6_9ZZZZ</name>
<evidence type="ECO:0000313" key="2">
    <source>
        <dbReference type="EMBL" id="GAI26530.1"/>
    </source>
</evidence>
<protein>
    <submittedName>
        <fullName evidence="2">Uncharacterized protein</fullName>
    </submittedName>
</protein>
<dbReference type="AlphaFoldDB" id="X1NIC6"/>